<dbReference type="CDD" id="cd07185">
    <property type="entry name" value="OmpA_C-like"/>
    <property type="match status" value="1"/>
</dbReference>
<keyword evidence="6" id="KW-0626">Porin</keyword>
<keyword evidence="8" id="KW-0998">Cell outer membrane</keyword>
<dbReference type="SUPFAM" id="SSF56925">
    <property type="entry name" value="OMPA-like"/>
    <property type="match status" value="1"/>
</dbReference>
<evidence type="ECO:0000256" key="1">
    <source>
        <dbReference type="ARBA" id="ARBA00004571"/>
    </source>
</evidence>
<dbReference type="SUPFAM" id="SSF103088">
    <property type="entry name" value="OmpA-like"/>
    <property type="match status" value="1"/>
</dbReference>
<organism evidence="12 13">
    <name type="scientific">Belnapia arida</name>
    <dbReference type="NCBI Taxonomy" id="2804533"/>
    <lineage>
        <taxon>Bacteria</taxon>
        <taxon>Pseudomonadati</taxon>
        <taxon>Pseudomonadota</taxon>
        <taxon>Alphaproteobacteria</taxon>
        <taxon>Acetobacterales</taxon>
        <taxon>Roseomonadaceae</taxon>
        <taxon>Belnapia</taxon>
    </lineage>
</organism>
<reference evidence="12 13" key="1">
    <citation type="submission" date="2021-01" db="EMBL/GenBank/DDBJ databases">
        <title>Belnapia mucosa sp. nov. and Belnapia arida sp. nov., isolated from the Tabernas Desert (Almeria, Spain).</title>
        <authorList>
            <person name="Molina-Menor E."/>
            <person name="Vidal-Verdu A."/>
            <person name="Calonge A."/>
            <person name="Satari L."/>
            <person name="Pereto J."/>
            <person name="Porcar M."/>
        </authorList>
    </citation>
    <scope>NUCLEOTIDE SEQUENCE [LARGE SCALE GENOMIC DNA]</scope>
    <source>
        <strain evidence="12 13">T18</strain>
    </source>
</reference>
<keyword evidence="2" id="KW-0813">Transport</keyword>
<dbReference type="Gene3D" id="2.40.160.20">
    <property type="match status" value="1"/>
</dbReference>
<proteinExistence type="predicted"/>
<keyword evidence="4" id="KW-0812">Transmembrane</keyword>
<protein>
    <submittedName>
        <fullName evidence="12">OmpA family protein</fullName>
    </submittedName>
</protein>
<comment type="caution">
    <text evidence="12">The sequence shown here is derived from an EMBL/GenBank/DDBJ whole genome shotgun (WGS) entry which is preliminary data.</text>
</comment>
<evidence type="ECO:0000256" key="6">
    <source>
        <dbReference type="ARBA" id="ARBA00023114"/>
    </source>
</evidence>
<accession>A0ABS1U2K0</accession>
<keyword evidence="5" id="KW-0406">Ion transport</keyword>
<evidence type="ECO:0000256" key="10">
    <source>
        <dbReference type="SAM" id="SignalP"/>
    </source>
</evidence>
<feature type="domain" description="OmpA-like" evidence="11">
    <location>
        <begin position="275"/>
        <end position="389"/>
    </location>
</feature>
<evidence type="ECO:0000256" key="2">
    <source>
        <dbReference type="ARBA" id="ARBA00022448"/>
    </source>
</evidence>
<gene>
    <name evidence="12" type="ORF">JMJ56_10320</name>
</gene>
<feature type="signal peptide" evidence="10">
    <location>
        <begin position="1"/>
        <end position="26"/>
    </location>
</feature>
<dbReference type="InterPro" id="IPR006664">
    <property type="entry name" value="OMP_bac"/>
</dbReference>
<dbReference type="Gene3D" id="3.30.1330.60">
    <property type="entry name" value="OmpA-like domain"/>
    <property type="match status" value="1"/>
</dbReference>
<dbReference type="InterPro" id="IPR036737">
    <property type="entry name" value="OmpA-like_sf"/>
</dbReference>
<evidence type="ECO:0000256" key="9">
    <source>
        <dbReference type="PROSITE-ProRule" id="PRU00473"/>
    </source>
</evidence>
<sequence>MSLKRALLATALVSAPLLASIGTASAQPVTGLYIGAGAGANWINNPSKFDLSGDTLPGNFGLAPNTTINNAGKANFNVGWTGVVSLGWGFGNGVRAEIEGNYRNNEVDSIRGFGLAPVSRVGGFQTTYGVMANVFYDFDLANFGLGQSIVQPYIGIGAGYAWTDWKNIRGVGTGNRVISADGDDGQFAFQGIVGAAVPLTWVGVTGLSLTAEYRFFGTLQPELATTVSTATGARLQSGKIEADNYNHSVMLGLRYALFQPPPAPPPVVAAPPQAAQAPAPARTYLVFFDWDRADLTTRAREIISEAAQNSRRVQATRIEVAGHADRSGTPQYNQRLSQRRADAVAAELVAQGVSRNDISVTAFGESRPLVPTADGVREPQNRRVEIVLR</sequence>
<keyword evidence="7 9" id="KW-0472">Membrane</keyword>
<evidence type="ECO:0000313" key="12">
    <source>
        <dbReference type="EMBL" id="MBL6078400.1"/>
    </source>
</evidence>
<dbReference type="Proteomes" id="UP000660885">
    <property type="component" value="Unassembled WGS sequence"/>
</dbReference>
<evidence type="ECO:0000256" key="8">
    <source>
        <dbReference type="ARBA" id="ARBA00023237"/>
    </source>
</evidence>
<evidence type="ECO:0000256" key="4">
    <source>
        <dbReference type="ARBA" id="ARBA00022692"/>
    </source>
</evidence>
<evidence type="ECO:0000259" key="11">
    <source>
        <dbReference type="PROSITE" id="PS51123"/>
    </source>
</evidence>
<dbReference type="InterPro" id="IPR011250">
    <property type="entry name" value="OMP/PagP_B-barrel"/>
</dbReference>
<dbReference type="PRINTS" id="PR01021">
    <property type="entry name" value="OMPADOMAIN"/>
</dbReference>
<feature type="chain" id="PRO_5045560121" evidence="10">
    <location>
        <begin position="27"/>
        <end position="389"/>
    </location>
</feature>
<dbReference type="PANTHER" id="PTHR30329:SF21">
    <property type="entry name" value="LIPOPROTEIN YIAD-RELATED"/>
    <property type="match status" value="1"/>
</dbReference>
<comment type="subcellular location">
    <subcellularLocation>
        <location evidence="1">Cell outer membrane</location>
        <topology evidence="1">Multi-pass membrane protein</topology>
    </subcellularLocation>
</comment>
<dbReference type="RefSeq" id="WP_202831545.1">
    <property type="nucleotide sequence ID" value="NZ_JAETWB010000003.1"/>
</dbReference>
<dbReference type="InterPro" id="IPR006665">
    <property type="entry name" value="OmpA-like"/>
</dbReference>
<evidence type="ECO:0000256" key="5">
    <source>
        <dbReference type="ARBA" id="ARBA00023065"/>
    </source>
</evidence>
<evidence type="ECO:0000313" key="13">
    <source>
        <dbReference type="Proteomes" id="UP000660885"/>
    </source>
</evidence>
<keyword evidence="10" id="KW-0732">Signal</keyword>
<dbReference type="EMBL" id="JAETWB010000003">
    <property type="protein sequence ID" value="MBL6078400.1"/>
    <property type="molecule type" value="Genomic_DNA"/>
</dbReference>
<dbReference type="PANTHER" id="PTHR30329">
    <property type="entry name" value="STATOR ELEMENT OF FLAGELLAR MOTOR COMPLEX"/>
    <property type="match status" value="1"/>
</dbReference>
<evidence type="ECO:0000256" key="3">
    <source>
        <dbReference type="ARBA" id="ARBA00022452"/>
    </source>
</evidence>
<keyword evidence="3" id="KW-1134">Transmembrane beta strand</keyword>
<dbReference type="Pfam" id="PF00691">
    <property type="entry name" value="OmpA"/>
    <property type="match status" value="1"/>
</dbReference>
<name>A0ABS1U2K0_9PROT</name>
<keyword evidence="13" id="KW-1185">Reference proteome</keyword>
<evidence type="ECO:0000256" key="7">
    <source>
        <dbReference type="ARBA" id="ARBA00023136"/>
    </source>
</evidence>
<dbReference type="PROSITE" id="PS51123">
    <property type="entry name" value="OMPA_2"/>
    <property type="match status" value="1"/>
</dbReference>
<dbReference type="InterPro" id="IPR050330">
    <property type="entry name" value="Bact_OuterMem_StrucFunc"/>
</dbReference>